<comment type="similarity">
    <text evidence="1 3">Belongs to the FlgD family.</text>
</comment>
<comment type="caution">
    <text evidence="4">The sequence shown here is derived from an EMBL/GenBank/DDBJ whole genome shotgun (WGS) entry which is preliminary data.</text>
</comment>
<dbReference type="InterPro" id="IPR005648">
    <property type="entry name" value="FlgD"/>
</dbReference>
<dbReference type="EMBL" id="JACSRA010000001">
    <property type="protein sequence ID" value="MBD7909839.1"/>
    <property type="molecule type" value="Genomic_DNA"/>
</dbReference>
<dbReference type="Proteomes" id="UP000627781">
    <property type="component" value="Unassembled WGS sequence"/>
</dbReference>
<organism evidence="4 5">
    <name type="scientific">Clostridium cibarium</name>
    <dbReference type="NCBI Taxonomy" id="2762247"/>
    <lineage>
        <taxon>Bacteria</taxon>
        <taxon>Bacillati</taxon>
        <taxon>Bacillota</taxon>
        <taxon>Clostridia</taxon>
        <taxon>Eubacteriales</taxon>
        <taxon>Clostridiaceae</taxon>
        <taxon>Clostridium</taxon>
    </lineage>
</organism>
<keyword evidence="4" id="KW-0966">Cell projection</keyword>
<keyword evidence="4" id="KW-0969">Cilium</keyword>
<accession>A0ABR8PNV2</accession>
<dbReference type="RefSeq" id="WP_143314732.1">
    <property type="nucleotide sequence ID" value="NZ_JACSRA010000001.1"/>
</dbReference>
<reference evidence="4 5" key="1">
    <citation type="submission" date="2020-08" db="EMBL/GenBank/DDBJ databases">
        <title>A Genomic Blueprint of the Chicken Gut Microbiome.</title>
        <authorList>
            <person name="Gilroy R."/>
            <person name="Ravi A."/>
            <person name="Getino M."/>
            <person name="Pursley I."/>
            <person name="Horton D.L."/>
            <person name="Alikhan N.-F."/>
            <person name="Baker D."/>
            <person name="Gharbi K."/>
            <person name="Hall N."/>
            <person name="Watson M."/>
            <person name="Adriaenssens E.M."/>
            <person name="Foster-Nyarko E."/>
            <person name="Jarju S."/>
            <person name="Secka A."/>
            <person name="Antonio M."/>
            <person name="Oren A."/>
            <person name="Chaudhuri R."/>
            <person name="La Ragione R.M."/>
            <person name="Hildebrand F."/>
            <person name="Pallen M.J."/>
        </authorList>
    </citation>
    <scope>NUCLEOTIDE SEQUENCE [LARGE SCALE GENOMIC DNA]</scope>
    <source>
        <strain evidence="4 5">Sa3CVN1</strain>
    </source>
</reference>
<protein>
    <recommendedName>
        <fullName evidence="3">Basal-body rod modification protein FlgD</fullName>
    </recommendedName>
</protein>
<evidence type="ECO:0000256" key="3">
    <source>
        <dbReference type="RuleBase" id="RU362076"/>
    </source>
</evidence>
<keyword evidence="4" id="KW-0282">Flagellum</keyword>
<dbReference type="Pfam" id="PF03963">
    <property type="entry name" value="FlgD"/>
    <property type="match status" value="1"/>
</dbReference>
<name>A0ABR8PNV2_9CLOT</name>
<evidence type="ECO:0000256" key="1">
    <source>
        <dbReference type="ARBA" id="ARBA00010577"/>
    </source>
</evidence>
<evidence type="ECO:0000313" key="5">
    <source>
        <dbReference type="Proteomes" id="UP000627781"/>
    </source>
</evidence>
<sequence length="239" mass="25830">MADTNSGVSKNTSYGVSGLDYSKTSSSKTDKGTKIIKAGQGMDKNSFLKILSAELSHQDPTKDVDSTAYVTQLAQFASMEQMNNLNATLTKNSNESLVGKGVTVKELDRDGNNYTGIVAAVDTDGNSTKIQLKVEDNGTFRYIPFDIGDIVSVVNVEDYSIPPLTTMNGNMAFLLASSFINQKVELSEKDDKGNAINGTVKGVFKDNGIIKVRLQLDSGEIKEYSYDKVAKVGDYTSTK</sequence>
<evidence type="ECO:0000313" key="4">
    <source>
        <dbReference type="EMBL" id="MBD7909839.1"/>
    </source>
</evidence>
<comment type="function">
    <text evidence="3">Required for flagellar hook formation. May act as a scaffolding protein.</text>
</comment>
<evidence type="ECO:0000256" key="2">
    <source>
        <dbReference type="ARBA" id="ARBA00022795"/>
    </source>
</evidence>
<keyword evidence="2 3" id="KW-1005">Bacterial flagellum biogenesis</keyword>
<proteinExistence type="inferred from homology"/>
<keyword evidence="5" id="KW-1185">Reference proteome</keyword>
<gene>
    <name evidence="4" type="ORF">H9661_00595</name>
</gene>